<name>A0A067DEC5_CITSI</name>
<dbReference type="PANTHER" id="PTHR10890:SF26">
    <property type="entry name" value="CYSTEINE--TRNA LIGASE 1, CYTOPLASMIC-RELATED"/>
    <property type="match status" value="1"/>
</dbReference>
<dbReference type="Pfam" id="PF01406">
    <property type="entry name" value="tRNA-synt_1e"/>
    <property type="match status" value="1"/>
</dbReference>
<evidence type="ECO:0000256" key="2">
    <source>
        <dbReference type="ARBA" id="ARBA00022741"/>
    </source>
</evidence>
<dbReference type="InterPro" id="IPR014729">
    <property type="entry name" value="Rossmann-like_a/b/a_fold"/>
</dbReference>
<keyword evidence="2" id="KW-0547">Nucleotide-binding</keyword>
<evidence type="ECO:0000256" key="3">
    <source>
        <dbReference type="ARBA" id="ARBA00022840"/>
    </source>
</evidence>
<dbReference type="AlphaFoldDB" id="A0A067DEC5"/>
<dbReference type="PANTHER" id="PTHR10890">
    <property type="entry name" value="CYSTEINYL-TRNA SYNTHETASE"/>
    <property type="match status" value="1"/>
</dbReference>
<evidence type="ECO:0000256" key="1">
    <source>
        <dbReference type="ARBA" id="ARBA00022598"/>
    </source>
</evidence>
<sequence length="66" mass="7274">METSKETTAAAPKMDLIIYNSMTQQKELFTPIVPGKVGMYVCGVTAYDLSHLGHARAAISFYILYS</sequence>
<protein>
    <recommendedName>
        <fullName evidence="4">tRNA synthetases class I catalytic domain-containing protein</fullName>
    </recommendedName>
</protein>
<dbReference type="STRING" id="2711.A0A067DEC5"/>
<evidence type="ECO:0000259" key="4">
    <source>
        <dbReference type="Pfam" id="PF01406"/>
    </source>
</evidence>
<dbReference type="Proteomes" id="UP000027120">
    <property type="component" value="Unassembled WGS sequence"/>
</dbReference>
<evidence type="ECO:0000313" key="5">
    <source>
        <dbReference type="EMBL" id="KDO36991.1"/>
    </source>
</evidence>
<gene>
    <name evidence="5" type="ORF">CISIN_1g036777mg</name>
</gene>
<accession>A0A067DEC5</accession>
<dbReference type="SUPFAM" id="SSF52374">
    <property type="entry name" value="Nucleotidylyl transferase"/>
    <property type="match status" value="1"/>
</dbReference>
<dbReference type="GO" id="GO:0005524">
    <property type="term" value="F:ATP binding"/>
    <property type="evidence" value="ECO:0007669"/>
    <property type="project" value="UniProtKB-KW"/>
</dbReference>
<keyword evidence="6" id="KW-1185">Reference proteome</keyword>
<organism evidence="5 6">
    <name type="scientific">Citrus sinensis</name>
    <name type="common">Sweet orange</name>
    <name type="synonym">Citrus aurantium var. sinensis</name>
    <dbReference type="NCBI Taxonomy" id="2711"/>
    <lineage>
        <taxon>Eukaryota</taxon>
        <taxon>Viridiplantae</taxon>
        <taxon>Streptophyta</taxon>
        <taxon>Embryophyta</taxon>
        <taxon>Tracheophyta</taxon>
        <taxon>Spermatophyta</taxon>
        <taxon>Magnoliopsida</taxon>
        <taxon>eudicotyledons</taxon>
        <taxon>Gunneridae</taxon>
        <taxon>Pentapetalae</taxon>
        <taxon>rosids</taxon>
        <taxon>malvids</taxon>
        <taxon>Sapindales</taxon>
        <taxon>Rutaceae</taxon>
        <taxon>Aurantioideae</taxon>
        <taxon>Citrus</taxon>
    </lineage>
</organism>
<dbReference type="InterPro" id="IPR024909">
    <property type="entry name" value="Cys-tRNA/MSH_ligase"/>
</dbReference>
<keyword evidence="3" id="KW-0067">ATP-binding</keyword>
<reference evidence="5 6" key="1">
    <citation type="submission" date="2014-04" db="EMBL/GenBank/DDBJ databases">
        <authorList>
            <consortium name="International Citrus Genome Consortium"/>
            <person name="Gmitter F."/>
            <person name="Chen C."/>
            <person name="Farmerie W."/>
            <person name="Harkins T."/>
            <person name="Desany B."/>
            <person name="Mohiuddin M."/>
            <person name="Kodira C."/>
            <person name="Borodovsky M."/>
            <person name="Lomsadze A."/>
            <person name="Burns P."/>
            <person name="Jenkins J."/>
            <person name="Prochnik S."/>
            <person name="Shu S."/>
            <person name="Chapman J."/>
            <person name="Pitluck S."/>
            <person name="Schmutz J."/>
            <person name="Rokhsar D."/>
        </authorList>
    </citation>
    <scope>NUCLEOTIDE SEQUENCE</scope>
</reference>
<dbReference type="Gene3D" id="3.40.50.620">
    <property type="entry name" value="HUPs"/>
    <property type="match status" value="1"/>
</dbReference>
<dbReference type="InterPro" id="IPR032678">
    <property type="entry name" value="tRNA-synt_1_cat_dom"/>
</dbReference>
<feature type="domain" description="tRNA synthetases class I catalytic" evidence="4">
    <location>
        <begin position="29"/>
        <end position="64"/>
    </location>
</feature>
<keyword evidence="1" id="KW-0436">Ligase</keyword>
<dbReference type="EMBL" id="KK792314">
    <property type="protein sequence ID" value="KDO36991.1"/>
    <property type="molecule type" value="Genomic_DNA"/>
</dbReference>
<proteinExistence type="predicted"/>
<dbReference type="GO" id="GO:0016874">
    <property type="term" value="F:ligase activity"/>
    <property type="evidence" value="ECO:0007669"/>
    <property type="project" value="UniProtKB-KW"/>
</dbReference>
<evidence type="ECO:0000313" key="6">
    <source>
        <dbReference type="Proteomes" id="UP000027120"/>
    </source>
</evidence>